<evidence type="ECO:0000256" key="1">
    <source>
        <dbReference type="SAM" id="Phobius"/>
    </source>
</evidence>
<feature type="transmembrane region" description="Helical" evidence="1">
    <location>
        <begin position="37"/>
        <end position="63"/>
    </location>
</feature>
<feature type="transmembrane region" description="Helical" evidence="1">
    <location>
        <begin position="138"/>
        <end position="158"/>
    </location>
</feature>
<proteinExistence type="predicted"/>
<gene>
    <name evidence="2" type="ORF">ABS642_03415</name>
</gene>
<dbReference type="InterPro" id="IPR049713">
    <property type="entry name" value="Pr6Pr-like"/>
</dbReference>
<feature type="transmembrane region" description="Helical" evidence="1">
    <location>
        <begin position="12"/>
        <end position="31"/>
    </location>
</feature>
<sequence length="218" mass="24100">MNPRVAAIVFRLVFAVLSLTAVGVQFFAVTIPQGHSILNFFCYFTNLSNIMISIVFIVSALRLISGRKDPSESDVAIRGGAVVYIVFVGVVFNTILADTDLGELIPWVNVVLHMIVPVAGLVDWIIWAPRRRLPFRIALWWMVWPAAYSIFSVARGAIDGFYPYPFFNPAASGGYGGVALWCLVLVVAFFVLAVLVRWIGNLRHRTLHSRSAAEATSL</sequence>
<reference evidence="2" key="1">
    <citation type="submission" date="2024-06" db="EMBL/GenBank/DDBJ databases">
        <title>Draft genome sequence of Microbacterium sp. strain A8/3-1, isolated from Oxytropis tragacanthoides Fisch. ex DC. Root nodules in the Altai region of Russia.</title>
        <authorList>
            <person name="Sazanova A."/>
            <person name="Guro P."/>
            <person name="Kuznetsova I."/>
            <person name="Belimov A."/>
            <person name="Safronova V."/>
        </authorList>
    </citation>
    <scope>NUCLEOTIDE SEQUENCE</scope>
    <source>
        <strain evidence="2">A8/3-1</strain>
    </source>
</reference>
<protein>
    <submittedName>
        <fullName evidence="2">Pr6Pr family membrane protein</fullName>
    </submittedName>
</protein>
<name>A0AAU7VXL4_9MICO</name>
<keyword evidence="1" id="KW-0812">Transmembrane</keyword>
<keyword evidence="1" id="KW-0472">Membrane</keyword>
<keyword evidence="1" id="KW-1133">Transmembrane helix</keyword>
<dbReference type="NCBIfam" id="NF038065">
    <property type="entry name" value="Pr6Pr"/>
    <property type="match status" value="1"/>
</dbReference>
<dbReference type="EMBL" id="CP158357">
    <property type="protein sequence ID" value="XBX79156.1"/>
    <property type="molecule type" value="Genomic_DNA"/>
</dbReference>
<feature type="transmembrane region" description="Helical" evidence="1">
    <location>
        <begin position="107"/>
        <end position="126"/>
    </location>
</feature>
<dbReference type="RefSeq" id="WP_350352253.1">
    <property type="nucleotide sequence ID" value="NZ_CP158357.1"/>
</dbReference>
<organism evidence="2">
    <name type="scientific">Microbacterium sp. A8/3-1</name>
    <dbReference type="NCBI Taxonomy" id="3160749"/>
    <lineage>
        <taxon>Bacteria</taxon>
        <taxon>Bacillati</taxon>
        <taxon>Actinomycetota</taxon>
        <taxon>Actinomycetes</taxon>
        <taxon>Micrococcales</taxon>
        <taxon>Microbacteriaceae</taxon>
        <taxon>Microbacterium</taxon>
    </lineage>
</organism>
<feature type="transmembrane region" description="Helical" evidence="1">
    <location>
        <begin position="178"/>
        <end position="200"/>
    </location>
</feature>
<accession>A0AAU7VXL4</accession>
<evidence type="ECO:0000313" key="2">
    <source>
        <dbReference type="EMBL" id="XBX79156.1"/>
    </source>
</evidence>
<feature type="transmembrane region" description="Helical" evidence="1">
    <location>
        <begin position="75"/>
        <end position="95"/>
    </location>
</feature>
<dbReference type="AlphaFoldDB" id="A0AAU7VXL4"/>